<dbReference type="Proteomes" id="UP000007819">
    <property type="component" value="Chromosome A2"/>
</dbReference>
<accession>A0A8R2NRB7</accession>
<dbReference type="AlphaFoldDB" id="A0A8R2NRB7"/>
<dbReference type="RefSeq" id="XP_029346277.1">
    <property type="nucleotide sequence ID" value="XM_029490417.1"/>
</dbReference>
<evidence type="ECO:0000313" key="1">
    <source>
        <dbReference type="EnsemblMetazoa" id="XP_029346277.1"/>
    </source>
</evidence>
<protein>
    <submittedName>
        <fullName evidence="1">Uncharacterized protein</fullName>
    </submittedName>
</protein>
<organism evidence="1 2">
    <name type="scientific">Acyrthosiphon pisum</name>
    <name type="common">Pea aphid</name>
    <dbReference type="NCBI Taxonomy" id="7029"/>
    <lineage>
        <taxon>Eukaryota</taxon>
        <taxon>Metazoa</taxon>
        <taxon>Ecdysozoa</taxon>
        <taxon>Arthropoda</taxon>
        <taxon>Hexapoda</taxon>
        <taxon>Insecta</taxon>
        <taxon>Pterygota</taxon>
        <taxon>Neoptera</taxon>
        <taxon>Paraneoptera</taxon>
        <taxon>Hemiptera</taxon>
        <taxon>Sternorrhyncha</taxon>
        <taxon>Aphidomorpha</taxon>
        <taxon>Aphidoidea</taxon>
        <taxon>Aphididae</taxon>
        <taxon>Macrosiphini</taxon>
        <taxon>Acyrthosiphon</taxon>
    </lineage>
</organism>
<reference evidence="2" key="1">
    <citation type="submission" date="2010-06" db="EMBL/GenBank/DDBJ databases">
        <authorList>
            <person name="Jiang H."/>
            <person name="Abraham K."/>
            <person name="Ali S."/>
            <person name="Alsbrooks S.L."/>
            <person name="Anim B.N."/>
            <person name="Anosike U.S."/>
            <person name="Attaway T."/>
            <person name="Bandaranaike D.P."/>
            <person name="Battles P.K."/>
            <person name="Bell S.N."/>
            <person name="Bell A.V."/>
            <person name="Beltran B."/>
            <person name="Bickham C."/>
            <person name="Bustamante Y."/>
            <person name="Caleb T."/>
            <person name="Canada A."/>
            <person name="Cardenas V."/>
            <person name="Carter K."/>
            <person name="Chacko J."/>
            <person name="Chandrabose M.N."/>
            <person name="Chavez D."/>
            <person name="Chavez A."/>
            <person name="Chen L."/>
            <person name="Chu H.-S."/>
            <person name="Claassen K.J."/>
            <person name="Cockrell R."/>
            <person name="Collins M."/>
            <person name="Cooper J.A."/>
            <person name="Cree A."/>
            <person name="Curry S.M."/>
            <person name="Da Y."/>
            <person name="Dao M.D."/>
            <person name="Das B."/>
            <person name="Davila M.-L."/>
            <person name="Davy-Carroll L."/>
            <person name="Denson S."/>
            <person name="Dinh H."/>
            <person name="Ebong V.E."/>
            <person name="Edwards J.R."/>
            <person name="Egan A."/>
            <person name="El-Daye J."/>
            <person name="Escobedo L."/>
            <person name="Fernandez S."/>
            <person name="Fernando P.R."/>
            <person name="Flagg N."/>
            <person name="Forbes L.D."/>
            <person name="Fowler R.G."/>
            <person name="Fu Q."/>
            <person name="Gabisi R.A."/>
            <person name="Ganer J."/>
            <person name="Garbino Pronczuk A."/>
            <person name="Garcia R.M."/>
            <person name="Garner T."/>
            <person name="Garrett T.E."/>
            <person name="Gonzalez D.A."/>
            <person name="Hamid H."/>
            <person name="Hawkins E.S."/>
            <person name="Hirani K."/>
            <person name="Hogues M.E."/>
            <person name="Hollins B."/>
            <person name="Hsiao C.-H."/>
            <person name="Jabil R."/>
            <person name="James M.L."/>
            <person name="Jhangiani S.N."/>
            <person name="Johnson B."/>
            <person name="Johnson Q."/>
            <person name="Joshi V."/>
            <person name="Kalu J.B."/>
            <person name="Kam C."/>
            <person name="Kashfia A."/>
            <person name="Keebler J."/>
            <person name="Kisamo H."/>
            <person name="Kovar C.L."/>
            <person name="Lago L.A."/>
            <person name="Lai C.-Y."/>
            <person name="Laidlaw J."/>
            <person name="Lara F."/>
            <person name="Le T.-K."/>
            <person name="Lee S.L."/>
            <person name="Legall F.H."/>
            <person name="Lemon S.J."/>
            <person name="Lewis L.R."/>
            <person name="Li B."/>
            <person name="Liu Y."/>
            <person name="Liu Y.-S."/>
            <person name="Lopez J."/>
            <person name="Lozado R.J."/>
            <person name="Lu J."/>
            <person name="Madu R.C."/>
            <person name="Maheshwari M."/>
            <person name="Maheshwari R."/>
            <person name="Malloy K."/>
            <person name="Martinez E."/>
            <person name="Mathew T."/>
            <person name="Mercado I.C."/>
            <person name="Mercado C."/>
            <person name="Meyer B."/>
            <person name="Montgomery K."/>
            <person name="Morgan M.B."/>
            <person name="Munidasa M."/>
            <person name="Nazareth L.V."/>
            <person name="Nelson J."/>
            <person name="Ng B.M."/>
            <person name="Nguyen N.B."/>
            <person name="Nguyen P.Q."/>
            <person name="Nguyen T."/>
            <person name="Obregon M."/>
            <person name="Okwuonu G.O."/>
            <person name="Onwere C.G."/>
            <person name="Orozco G."/>
            <person name="Parra A."/>
            <person name="Patel S."/>
            <person name="Patil S."/>
            <person name="Perez A."/>
            <person name="Perez Y."/>
            <person name="Pham C."/>
            <person name="Primus E.L."/>
            <person name="Pu L.-L."/>
            <person name="Puazo M."/>
            <person name="Qin X."/>
            <person name="Quiroz J.B."/>
            <person name="Reese J."/>
            <person name="Richards S."/>
            <person name="Rives C.M."/>
            <person name="Robberts R."/>
            <person name="Ruiz S.J."/>
            <person name="Ruiz M.J."/>
            <person name="Santibanez J."/>
            <person name="Schneider B.W."/>
            <person name="Sisson I."/>
            <person name="Smith M."/>
            <person name="Sodergren E."/>
            <person name="Song X.-Z."/>
            <person name="Song B.B."/>
            <person name="Summersgill H."/>
            <person name="Thelus R."/>
            <person name="Thornton R.D."/>
            <person name="Trejos Z.Y."/>
            <person name="Usmani K."/>
            <person name="Vattathil S."/>
            <person name="Villasana D."/>
            <person name="Walker D.L."/>
            <person name="Wang S."/>
            <person name="Wang K."/>
            <person name="White C.S."/>
            <person name="Williams A.C."/>
            <person name="Williamson J."/>
            <person name="Wilson K."/>
            <person name="Woghiren I.O."/>
            <person name="Woodworth J.R."/>
            <person name="Worley K.C."/>
            <person name="Wright R.A."/>
            <person name="Wu W."/>
            <person name="Young L."/>
            <person name="Zhang L."/>
            <person name="Zhang J."/>
            <person name="Zhu Y."/>
            <person name="Muzny D.M."/>
            <person name="Weinstock G."/>
            <person name="Gibbs R.A."/>
        </authorList>
    </citation>
    <scope>NUCLEOTIDE SEQUENCE [LARGE SCALE GENOMIC DNA]</scope>
    <source>
        <strain evidence="2">LSR1</strain>
    </source>
</reference>
<sequence length="554" mass="64109">MADQTSEVMEDNNAYNIPDDKIENSILIEVNESNNIPVMMQLYDYNYPVEDLQLVLDLLKTWKLEFLYQTLVDEFIDIEALQILQKDHINELMSKFPIGIKAKFTHKLQEWQKYNSIVNLPVNNLSSISVQHTTPPNLPVNNMSSTSVQHTTPSVKMCLQEVLNSTTTGKMILDYYKNNKKLNNNIRTLLVDAIISYIITKQIPMSVNLASSIGSDIVNIFQTEVKDTYFMKDGLNKNPKGKLYSKYYNSMRTLKISGLVPSKEPSVCKTISHSRHDIEFEPEDDINYILDKIMYDDSCSFPELENLWKQTTKHRLCEIQKTSSTAEILQKWKSYTLPLGYRLIDIDFKTLYPDCPDLKCVLEMKFQKVIKLLNEQTKDVASKKLLQNLNDNITTISENEKHAVMFYLLHTIFVPTSKKITRDDNGKKNLVKYSIKDSQDSFMIFKSSIAEIEEYITKRCNENTPIQPFILICGTPSKPKEIIVFFDCIKFKLFSISSAIDVCFKIVHIFNLEYPPQSSIVWLFIQKYFYVLNTKYDKACHTLGQILSDLNNAE</sequence>
<evidence type="ECO:0000313" key="2">
    <source>
        <dbReference type="Proteomes" id="UP000007819"/>
    </source>
</evidence>
<name>A0A8R2NRB7_ACYPI</name>
<dbReference type="EnsemblMetazoa" id="XM_029490417.1">
    <property type="protein sequence ID" value="XP_029346277.1"/>
    <property type="gene ID" value="LOC115034241"/>
</dbReference>
<dbReference type="PANTHER" id="PTHR31025:SF9">
    <property type="entry name" value="SI:DKEY-286J15.1"/>
    <property type="match status" value="1"/>
</dbReference>
<reference evidence="1" key="2">
    <citation type="submission" date="2022-06" db="UniProtKB">
        <authorList>
            <consortium name="EnsemblMetazoa"/>
        </authorList>
    </citation>
    <scope>IDENTIFICATION</scope>
</reference>
<dbReference type="GeneID" id="115034241"/>
<proteinExistence type="predicted"/>
<dbReference type="Pfam" id="PF15992">
    <property type="entry name" value="DUF4769"/>
    <property type="match status" value="1"/>
</dbReference>
<dbReference type="KEGG" id="api:115034241"/>
<dbReference type="PANTHER" id="PTHR31025">
    <property type="entry name" value="SI:CH211-196P9.1-RELATED"/>
    <property type="match status" value="1"/>
</dbReference>
<dbReference type="OrthoDB" id="6776649at2759"/>
<dbReference type="InterPro" id="IPR031934">
    <property type="entry name" value="DUF4769"/>
</dbReference>
<keyword evidence="2" id="KW-1185">Reference proteome</keyword>